<dbReference type="PANTHER" id="PTHR31303">
    <property type="entry name" value="CTP-DEPENDENT DIACYLGLYCEROL KINASE 1"/>
    <property type="match status" value="1"/>
</dbReference>
<gene>
    <name evidence="3" type="primary">ptp4</name>
    <name evidence="3" type="ORF">LOC62_02G003273</name>
</gene>
<evidence type="ECO:0000313" key="3">
    <source>
        <dbReference type="EMBL" id="WOO79755.1"/>
    </source>
</evidence>
<dbReference type="AlphaFoldDB" id="A0AAF1BJE1"/>
<keyword evidence="2" id="KW-0472">Membrane</keyword>
<proteinExistence type="predicted"/>
<feature type="compositionally biased region" description="Basic and acidic residues" evidence="1">
    <location>
        <begin position="121"/>
        <end position="131"/>
    </location>
</feature>
<keyword evidence="3" id="KW-0808">Transferase</keyword>
<dbReference type="InterPro" id="IPR037997">
    <property type="entry name" value="Dgk1-like"/>
</dbReference>
<dbReference type="PANTHER" id="PTHR31303:SF1">
    <property type="entry name" value="CTP-DEPENDENT DIACYLGLYCEROL KINASE 1"/>
    <property type="match status" value="1"/>
</dbReference>
<keyword evidence="2" id="KW-1133">Transmembrane helix</keyword>
<organism evidence="3 4">
    <name type="scientific">Vanrija pseudolonga</name>
    <dbReference type="NCBI Taxonomy" id="143232"/>
    <lineage>
        <taxon>Eukaryota</taxon>
        <taxon>Fungi</taxon>
        <taxon>Dikarya</taxon>
        <taxon>Basidiomycota</taxon>
        <taxon>Agaricomycotina</taxon>
        <taxon>Tremellomycetes</taxon>
        <taxon>Trichosporonales</taxon>
        <taxon>Trichosporonaceae</taxon>
        <taxon>Vanrija</taxon>
    </lineage>
</organism>
<reference evidence="3" key="1">
    <citation type="submission" date="2023-10" db="EMBL/GenBank/DDBJ databases">
        <authorList>
            <person name="Noh H."/>
        </authorList>
    </citation>
    <scope>NUCLEOTIDE SEQUENCE</scope>
    <source>
        <strain evidence="3">DUCC4014</strain>
    </source>
</reference>
<feature type="region of interest" description="Disordered" evidence="1">
    <location>
        <begin position="1"/>
        <end position="142"/>
    </location>
</feature>
<dbReference type="GO" id="GO:0004143">
    <property type="term" value="F:ATP-dependent diacylglycerol kinase activity"/>
    <property type="evidence" value="ECO:0007669"/>
    <property type="project" value="InterPro"/>
</dbReference>
<evidence type="ECO:0000313" key="4">
    <source>
        <dbReference type="Proteomes" id="UP000827549"/>
    </source>
</evidence>
<keyword evidence="4" id="KW-1185">Reference proteome</keyword>
<feature type="transmembrane region" description="Helical" evidence="2">
    <location>
        <begin position="380"/>
        <end position="401"/>
    </location>
</feature>
<evidence type="ECO:0000256" key="2">
    <source>
        <dbReference type="SAM" id="Phobius"/>
    </source>
</evidence>
<keyword evidence="2" id="KW-0812">Transmembrane</keyword>
<feature type="transmembrane region" description="Helical" evidence="2">
    <location>
        <begin position="321"/>
        <end position="340"/>
    </location>
</feature>
<keyword evidence="3" id="KW-0418">Kinase</keyword>
<accession>A0AAF1BJE1</accession>
<dbReference type="Proteomes" id="UP000827549">
    <property type="component" value="Chromosome 2"/>
</dbReference>
<name>A0AAF1BJE1_9TREE</name>
<evidence type="ECO:0000256" key="1">
    <source>
        <dbReference type="SAM" id="MobiDB-lite"/>
    </source>
</evidence>
<feature type="compositionally biased region" description="Low complexity" evidence="1">
    <location>
        <begin position="1"/>
        <end position="38"/>
    </location>
</feature>
<dbReference type="GO" id="GO:0005789">
    <property type="term" value="C:endoplasmic reticulum membrane"/>
    <property type="evidence" value="ECO:0007669"/>
    <property type="project" value="TreeGrafter"/>
</dbReference>
<protein>
    <submittedName>
        <fullName evidence="3">CTP-dependent diacylglycerol kinase 1</fullName>
    </submittedName>
</protein>
<feature type="transmembrane region" description="Helical" evidence="2">
    <location>
        <begin position="347"/>
        <end position="368"/>
    </location>
</feature>
<dbReference type="GO" id="GO:0006654">
    <property type="term" value="P:phosphatidic acid biosynthetic process"/>
    <property type="evidence" value="ECO:0007669"/>
    <property type="project" value="TreeGrafter"/>
</dbReference>
<dbReference type="GeneID" id="87806518"/>
<dbReference type="RefSeq" id="XP_062625787.1">
    <property type="nucleotide sequence ID" value="XM_062769804.1"/>
</dbReference>
<sequence length="403" mass="42953">MALAALPRPLRAASPSTNYQRAPSPSASPRVRASASPAPHHPARAARRPSIDKENAPPAARMVEPASPKSSNGYWSDSRSVRSGSEDEGGGGADGVAFPRRRSAKSPPIGVATLPTVPDDAELKSDGEHSVFSDSAPPPSRSAAAIVYDQNGNPVIRRRRRSSIKTKPPPGVTPTKAVDWEIPRKTFHSSIGFVTLYLKYLDPPTLGPLIKVLTALLAFISANDALRLNIPAFAEAWEATVGFLMRESERDKINGTVWYLVGVIFVLALYPRDVAVVSILTLSWSDTTASTIGRLWGKYTPPLPPHFPGIKWLPFAPRKSLAGFLAAAVTGFGIGVFYHWEKGTWAIIDGGVLGLIATGVVVGLGGAVVEALDLGFDDNLTLPILSGAVVWAWLAATNFILGY</sequence>
<dbReference type="EMBL" id="CP086715">
    <property type="protein sequence ID" value="WOO79755.1"/>
    <property type="molecule type" value="Genomic_DNA"/>
</dbReference>